<evidence type="ECO:0000256" key="5">
    <source>
        <dbReference type="RuleBase" id="RU362075"/>
    </source>
</evidence>
<dbReference type="InterPro" id="IPR014105">
    <property type="entry name" value="Carotenoid/retinoid_OxRdtase"/>
</dbReference>
<evidence type="ECO:0000313" key="7">
    <source>
        <dbReference type="EMBL" id="ALC80688.1"/>
    </source>
</evidence>
<dbReference type="RefSeq" id="WP_053602428.1">
    <property type="nucleotide sequence ID" value="NZ_CP012600.1"/>
</dbReference>
<sequence>MAKKILIIGAGPGGLAAAMMLASRGFHVEVFEKKKTIGGSNSRLKLGDFMFDKGPTFLNMAYIAEDVFAYAGKNLHDYIRMIELTELYELIFDETSLKVTQDIEEMKRRIDQIAPGDGDGYLRFMKKTKRKMNVLVPILQSKMDKFYHYASWRVVRALPWLSLTKSLYNDVSSYFKDERIKQAFTFQSNYLGMSSWESPGLFSILPYIEHEYGVFHPEGGINQLSKAMAKAAAELGAIIYLEKGVRKLVLDGKIVKGVELFSGERIEADEVIVNSDFAHTMTTMVDEGVLKKYSKRRLENKSYSCSAYTMYLGLDKCYPLSHHTIVFANDYKRNSEQLTKSFELPDDPSIYIQNASVTDSTLAPKGGSALYIHVPVPNSKSGIDWDKHEERFRELVFDTIEKRTSFNDLRKHVVIEKTITPKQWEEDMSIYKGAIYSLSHMLSQLMVMRPHNQFEELENCWLVGGATHPGSGLPTILESAKITAKAIVKKEKH</sequence>
<proteinExistence type="inferred from homology"/>
<dbReference type="Proteomes" id="UP000067625">
    <property type="component" value="Chromosome"/>
</dbReference>
<name>A0A0M4FVG4_9BACI</name>
<dbReference type="InterPro" id="IPR036188">
    <property type="entry name" value="FAD/NAD-bd_sf"/>
</dbReference>
<dbReference type="PANTHER" id="PTHR43734:SF1">
    <property type="entry name" value="PHYTOENE DESATURASE"/>
    <property type="match status" value="1"/>
</dbReference>
<reference evidence="7 8" key="2">
    <citation type="journal article" date="2016" name="Int. J. Syst. Evol. Microbiol.">
        <title>Bacillus gobiensis sp. nov., isolated from a soil sample.</title>
        <authorList>
            <person name="Liu B."/>
            <person name="Liu G.H."/>
            <person name="Cetin S."/>
            <person name="Schumann P."/>
            <person name="Pan Z.Z."/>
            <person name="Chen Q.Q."/>
        </authorList>
    </citation>
    <scope>NUCLEOTIDE SEQUENCE [LARGE SCALE GENOMIC DNA]</scope>
    <source>
        <strain evidence="7 8">FJAT-4402</strain>
    </source>
</reference>
<evidence type="ECO:0000313" key="8">
    <source>
        <dbReference type="Proteomes" id="UP000067625"/>
    </source>
</evidence>
<dbReference type="PATRIC" id="fig|1441095.3.peg.683"/>
<dbReference type="GO" id="GO:0016491">
    <property type="term" value="F:oxidoreductase activity"/>
    <property type="evidence" value="ECO:0007669"/>
    <property type="project" value="UniProtKB-KW"/>
</dbReference>
<gene>
    <name evidence="7" type="ORF">AM592_03115</name>
</gene>
<dbReference type="OrthoDB" id="9814556at2"/>
<dbReference type="NCBIfam" id="TIGR02734">
    <property type="entry name" value="crtI_fam"/>
    <property type="match status" value="1"/>
</dbReference>
<keyword evidence="2 5" id="KW-0125">Carotenoid biosynthesis</keyword>
<dbReference type="STRING" id="1441095.AM592_03115"/>
<evidence type="ECO:0000256" key="2">
    <source>
        <dbReference type="ARBA" id="ARBA00022746"/>
    </source>
</evidence>
<dbReference type="EMBL" id="CP012600">
    <property type="protein sequence ID" value="ALC80688.1"/>
    <property type="molecule type" value="Genomic_DNA"/>
</dbReference>
<reference evidence="8" key="1">
    <citation type="submission" date="2015-08" db="EMBL/GenBank/DDBJ databases">
        <title>Genome sequencing project for genomic taxonomy and phylogenomics of Bacillus-like bacteria.</title>
        <authorList>
            <person name="Liu B."/>
            <person name="Wang J."/>
            <person name="Zhu Y."/>
            <person name="Liu G."/>
            <person name="Chen Q."/>
            <person name="Chen Z."/>
            <person name="Lan J."/>
            <person name="Che J."/>
            <person name="Ge C."/>
            <person name="Shi H."/>
            <person name="Pan Z."/>
            <person name="Liu X."/>
        </authorList>
    </citation>
    <scope>NUCLEOTIDE SEQUENCE [LARGE SCALE GENOMIC DNA]</scope>
    <source>
        <strain evidence="8">FJAT-4402</strain>
    </source>
</reference>
<evidence type="ECO:0000256" key="4">
    <source>
        <dbReference type="ARBA" id="ARBA00038322"/>
    </source>
</evidence>
<evidence type="ECO:0000256" key="1">
    <source>
        <dbReference type="ARBA" id="ARBA00004829"/>
    </source>
</evidence>
<protein>
    <submittedName>
        <fullName evidence="7">Phytoene desaturase</fullName>
    </submittedName>
</protein>
<dbReference type="InterPro" id="IPR002937">
    <property type="entry name" value="Amino_oxidase"/>
</dbReference>
<dbReference type="AlphaFoldDB" id="A0A0M4FVG4"/>
<keyword evidence="8" id="KW-1185">Reference proteome</keyword>
<evidence type="ECO:0000259" key="6">
    <source>
        <dbReference type="Pfam" id="PF01593"/>
    </source>
</evidence>
<dbReference type="Gene3D" id="3.50.50.60">
    <property type="entry name" value="FAD/NAD(P)-binding domain"/>
    <property type="match status" value="2"/>
</dbReference>
<dbReference type="GO" id="GO:0016117">
    <property type="term" value="P:carotenoid biosynthetic process"/>
    <property type="evidence" value="ECO:0007669"/>
    <property type="project" value="UniProtKB-KW"/>
</dbReference>
<comment type="similarity">
    <text evidence="4">Belongs to the carotenoid/retinoid oxidoreductase family. CrtN subfamily.</text>
</comment>
<dbReference type="SUPFAM" id="SSF51905">
    <property type="entry name" value="FAD/NAD(P)-binding domain"/>
    <property type="match status" value="1"/>
</dbReference>
<dbReference type="PRINTS" id="PR00419">
    <property type="entry name" value="ADXRDTASE"/>
</dbReference>
<feature type="domain" description="Amine oxidase" evidence="6">
    <location>
        <begin position="13"/>
        <end position="487"/>
    </location>
</feature>
<dbReference type="Pfam" id="PF01593">
    <property type="entry name" value="Amino_oxidase"/>
    <property type="match status" value="1"/>
</dbReference>
<organism evidence="7 8">
    <name type="scientific">Bacillus gobiensis</name>
    <dbReference type="NCBI Taxonomy" id="1441095"/>
    <lineage>
        <taxon>Bacteria</taxon>
        <taxon>Bacillati</taxon>
        <taxon>Bacillota</taxon>
        <taxon>Bacilli</taxon>
        <taxon>Bacillales</taxon>
        <taxon>Bacillaceae</taxon>
        <taxon>Bacillus</taxon>
    </lineage>
</organism>
<accession>A0A0M4FVG4</accession>
<dbReference type="PANTHER" id="PTHR43734">
    <property type="entry name" value="PHYTOENE DESATURASE"/>
    <property type="match status" value="1"/>
</dbReference>
<keyword evidence="3 5" id="KW-0560">Oxidoreductase</keyword>
<comment type="pathway">
    <text evidence="1 5">Carotenoid biosynthesis.</text>
</comment>
<evidence type="ECO:0000256" key="3">
    <source>
        <dbReference type="ARBA" id="ARBA00023002"/>
    </source>
</evidence>